<proteinExistence type="predicted"/>
<dbReference type="GeneID" id="25331362"/>
<sequence>MYSVTASKDMSGILQRKRTPSACYTRMDQDVFGAVVRVYNRAKHWQKQLPPLLLYFCHCKPSVSTLMNACLRREPGIRWATHVAWSDSSLGFHQDLRVDASFRPSQKDIPTAPRFFEHDSVM</sequence>
<accession>A0A0D2E7F2</accession>
<name>A0A0D2E7F2_9EURO</name>
<dbReference type="HOGENOM" id="CLU_2026767_0_0_1"/>
<keyword evidence="2" id="KW-1185">Reference proteome</keyword>
<dbReference type="AlphaFoldDB" id="A0A0D2E7F2"/>
<dbReference type="Proteomes" id="UP000054342">
    <property type="component" value="Unassembled WGS sequence"/>
</dbReference>
<dbReference type="RefSeq" id="XP_013311249.1">
    <property type="nucleotide sequence ID" value="XM_013455795.1"/>
</dbReference>
<protein>
    <submittedName>
        <fullName evidence="1">Uncharacterized protein</fullName>
    </submittedName>
</protein>
<evidence type="ECO:0000313" key="2">
    <source>
        <dbReference type="Proteomes" id="UP000054342"/>
    </source>
</evidence>
<organism evidence="1 2">
    <name type="scientific">Exophiala xenobiotica</name>
    <dbReference type="NCBI Taxonomy" id="348802"/>
    <lineage>
        <taxon>Eukaryota</taxon>
        <taxon>Fungi</taxon>
        <taxon>Dikarya</taxon>
        <taxon>Ascomycota</taxon>
        <taxon>Pezizomycotina</taxon>
        <taxon>Eurotiomycetes</taxon>
        <taxon>Chaetothyriomycetidae</taxon>
        <taxon>Chaetothyriales</taxon>
        <taxon>Herpotrichiellaceae</taxon>
        <taxon>Exophiala</taxon>
    </lineage>
</organism>
<gene>
    <name evidence="1" type="ORF">PV05_09454</name>
</gene>
<evidence type="ECO:0000313" key="1">
    <source>
        <dbReference type="EMBL" id="KIW50665.1"/>
    </source>
</evidence>
<dbReference type="EMBL" id="KN847322">
    <property type="protein sequence ID" value="KIW50665.1"/>
    <property type="molecule type" value="Genomic_DNA"/>
</dbReference>
<reference evidence="1 2" key="1">
    <citation type="submission" date="2015-01" db="EMBL/GenBank/DDBJ databases">
        <title>The Genome Sequence of Exophiala xenobiotica CBS118157.</title>
        <authorList>
            <consortium name="The Broad Institute Genomics Platform"/>
            <person name="Cuomo C."/>
            <person name="de Hoog S."/>
            <person name="Gorbushina A."/>
            <person name="Stielow B."/>
            <person name="Teixiera M."/>
            <person name="Abouelleil A."/>
            <person name="Chapman S.B."/>
            <person name="Priest M."/>
            <person name="Young S.K."/>
            <person name="Wortman J."/>
            <person name="Nusbaum C."/>
            <person name="Birren B."/>
        </authorList>
    </citation>
    <scope>NUCLEOTIDE SEQUENCE [LARGE SCALE GENOMIC DNA]</scope>
    <source>
        <strain evidence="1 2">CBS 118157</strain>
    </source>
</reference>